<accession>A0ABZ1D023</accession>
<dbReference type="Gene3D" id="4.10.240.10">
    <property type="entry name" value="Zn(2)-C6 fungal-type DNA-binding domain"/>
    <property type="match status" value="1"/>
</dbReference>
<dbReference type="SMART" id="SM00066">
    <property type="entry name" value="GAL4"/>
    <property type="match status" value="1"/>
</dbReference>
<name>A0ABZ1D023_9TREE</name>
<keyword evidence="2" id="KW-0539">Nucleus</keyword>
<dbReference type="Proteomes" id="UP001329825">
    <property type="component" value="Chromosome 3"/>
</dbReference>
<evidence type="ECO:0000259" key="4">
    <source>
        <dbReference type="PROSITE" id="PS50048"/>
    </source>
</evidence>
<keyword evidence="1" id="KW-0479">Metal-binding</keyword>
<feature type="region of interest" description="Disordered" evidence="3">
    <location>
        <begin position="75"/>
        <end position="102"/>
    </location>
</feature>
<dbReference type="InterPro" id="IPR007219">
    <property type="entry name" value="XnlR_reg_dom"/>
</dbReference>
<dbReference type="EMBL" id="CP141883">
    <property type="protein sequence ID" value="WRT65907.1"/>
    <property type="molecule type" value="Genomic_DNA"/>
</dbReference>
<feature type="region of interest" description="Disordered" evidence="3">
    <location>
        <begin position="180"/>
        <end position="199"/>
    </location>
</feature>
<dbReference type="CDD" id="cd12148">
    <property type="entry name" value="fungal_TF_MHR"/>
    <property type="match status" value="1"/>
</dbReference>
<evidence type="ECO:0000313" key="5">
    <source>
        <dbReference type="EMBL" id="WRT65907.1"/>
    </source>
</evidence>
<dbReference type="InterPro" id="IPR036864">
    <property type="entry name" value="Zn2-C6_fun-type_DNA-bd_sf"/>
</dbReference>
<dbReference type="SUPFAM" id="SSF57701">
    <property type="entry name" value="Zn2/Cys6 DNA-binding domain"/>
    <property type="match status" value="1"/>
</dbReference>
<dbReference type="PROSITE" id="PS50048">
    <property type="entry name" value="ZN2_CY6_FUNGAL_2"/>
    <property type="match status" value="1"/>
</dbReference>
<dbReference type="GeneID" id="87954989"/>
<keyword evidence="6" id="KW-1185">Reference proteome</keyword>
<organism evidence="5 6">
    <name type="scientific">Kwoniella shivajii</name>
    <dbReference type="NCBI Taxonomy" id="564305"/>
    <lineage>
        <taxon>Eukaryota</taxon>
        <taxon>Fungi</taxon>
        <taxon>Dikarya</taxon>
        <taxon>Basidiomycota</taxon>
        <taxon>Agaricomycotina</taxon>
        <taxon>Tremellomycetes</taxon>
        <taxon>Tremellales</taxon>
        <taxon>Cryptococcaceae</taxon>
        <taxon>Kwoniella</taxon>
    </lineage>
</organism>
<dbReference type="InterPro" id="IPR050987">
    <property type="entry name" value="AtrR-like"/>
</dbReference>
<dbReference type="InterPro" id="IPR001138">
    <property type="entry name" value="Zn2Cys6_DnaBD"/>
</dbReference>
<evidence type="ECO:0000256" key="3">
    <source>
        <dbReference type="SAM" id="MobiDB-lite"/>
    </source>
</evidence>
<feature type="compositionally biased region" description="Polar residues" evidence="3">
    <location>
        <begin position="14"/>
        <end position="24"/>
    </location>
</feature>
<dbReference type="Pfam" id="PF04082">
    <property type="entry name" value="Fungal_trans"/>
    <property type="match status" value="1"/>
</dbReference>
<evidence type="ECO:0000313" key="6">
    <source>
        <dbReference type="Proteomes" id="UP001329825"/>
    </source>
</evidence>
<sequence>MGGYDTNEDKRKFSSASSMRESTTPPLPSKKRRITRACDRCHKGGTKCSAGPTPDVCGPCSAFGSECTYERPIKRRGPATKSHSNGHRENQRASSSRSESVPISPLVKDENWTYHEIASHEQIQLLIDAYYRIVYPLQPFFHWPTFTSAIKGRLYERSRSFHCVTMSVCALSSARLRDGAPPIPINPSTPSKNNSSKENEKHIESEIFYQSAVSSFPLDLTKAGEFDYKRSKYILSTCCLQYGDIQRASVHMGDYCTLSSLDGFQNESRWSMNLNQIEIQERRRLFWSGYQNDVYIATTFGGIIRHREAQSTVLYPAEVRNDDYITEDKVVISNDPSHTFWSGWNFVTSLYRILEHAVCQMRQRHQSYDGDNQIAMLFSIRREGRSSDPGPEEVLQTVERLYNILPERYKITKEMTGDECKDRYGFQAANILITLQTVKMVMAGMADWSVEQRCAIAGELVDSLAVLPKAFIQACSCPMLHHTAGVGHLLASIIQSPLSPATYLHVRTVLSRMSNLLSSLETSIKSASILCIAEKLRDHIERIDRYMMSASEASGWNFALGSATLSDQSNVPPASTMNIYPPLAPAIPLKSDSIISTILEPTVQQLPSLDPAISANTLHPPEIVNGTNGIQLQPESVVGLDDANALVDQQVQLPNDLFSDWSFMFGEFGAQGDAFDFLSSGMMNTNSDW</sequence>
<protein>
    <recommendedName>
        <fullName evidence="4">Zn(2)-C6 fungal-type domain-containing protein</fullName>
    </recommendedName>
</protein>
<evidence type="ECO:0000256" key="1">
    <source>
        <dbReference type="ARBA" id="ARBA00022723"/>
    </source>
</evidence>
<evidence type="ECO:0000256" key="2">
    <source>
        <dbReference type="ARBA" id="ARBA00023242"/>
    </source>
</evidence>
<dbReference type="PANTHER" id="PTHR46910:SF18">
    <property type="entry name" value="ZN(II)2CYS6 TRANSCRIPTION FACTOR (EUROFUNG)"/>
    <property type="match status" value="1"/>
</dbReference>
<dbReference type="PANTHER" id="PTHR46910">
    <property type="entry name" value="TRANSCRIPTION FACTOR PDR1"/>
    <property type="match status" value="1"/>
</dbReference>
<feature type="region of interest" description="Disordered" evidence="3">
    <location>
        <begin position="1"/>
        <end position="35"/>
    </location>
</feature>
<feature type="domain" description="Zn(2)-C6 fungal-type" evidence="4">
    <location>
        <begin position="37"/>
        <end position="69"/>
    </location>
</feature>
<reference evidence="5 6" key="1">
    <citation type="submission" date="2024-01" db="EMBL/GenBank/DDBJ databases">
        <title>Comparative genomics of Cryptococcus and Kwoniella reveals pathogenesis evolution and contrasting modes of karyotype evolution via chromosome fusion or intercentromeric recombination.</title>
        <authorList>
            <person name="Coelho M.A."/>
            <person name="David-Palma M."/>
            <person name="Shea T."/>
            <person name="Bowers K."/>
            <person name="McGinley-Smith S."/>
            <person name="Mohammad A.W."/>
            <person name="Gnirke A."/>
            <person name="Yurkov A.M."/>
            <person name="Nowrousian M."/>
            <person name="Sun S."/>
            <person name="Cuomo C.A."/>
            <person name="Heitman J."/>
        </authorList>
    </citation>
    <scope>NUCLEOTIDE SEQUENCE [LARGE SCALE GENOMIC DNA]</scope>
    <source>
        <strain evidence="5">CBS 11374</strain>
    </source>
</reference>
<proteinExistence type="predicted"/>
<gene>
    <name evidence="5" type="ORF">IL334_002858</name>
</gene>
<dbReference type="RefSeq" id="XP_062790647.1">
    <property type="nucleotide sequence ID" value="XM_062934596.1"/>
</dbReference>
<dbReference type="Pfam" id="PF00172">
    <property type="entry name" value="Zn_clus"/>
    <property type="match status" value="1"/>
</dbReference>
<dbReference type="CDD" id="cd00067">
    <property type="entry name" value="GAL4"/>
    <property type="match status" value="1"/>
</dbReference>